<dbReference type="EMBL" id="AB924566">
    <property type="protein sequence ID" value="BAT23524.1"/>
    <property type="molecule type" value="Genomic_DNA"/>
</dbReference>
<feature type="transmembrane region" description="Helical" evidence="5">
    <location>
        <begin position="362"/>
        <end position="380"/>
    </location>
</feature>
<feature type="transmembrane region" description="Helical" evidence="5">
    <location>
        <begin position="248"/>
        <end position="272"/>
    </location>
</feature>
<keyword evidence="4 5" id="KW-0472">Membrane</keyword>
<evidence type="ECO:0000256" key="4">
    <source>
        <dbReference type="ARBA" id="ARBA00023136"/>
    </source>
</evidence>
<evidence type="ECO:0000256" key="2">
    <source>
        <dbReference type="ARBA" id="ARBA00022692"/>
    </source>
</evidence>
<feature type="transmembrane region" description="Helical" evidence="5">
    <location>
        <begin position="21"/>
        <end position="39"/>
    </location>
</feature>
<evidence type="ECO:0000256" key="3">
    <source>
        <dbReference type="ARBA" id="ARBA00022989"/>
    </source>
</evidence>
<dbReference type="AlphaFoldDB" id="A0A0P0YQT9"/>
<name>A0A0P0YQT9_9ENTR</name>
<feature type="transmembrane region" description="Helical" evidence="5">
    <location>
        <begin position="216"/>
        <end position="242"/>
    </location>
</feature>
<evidence type="ECO:0000313" key="6">
    <source>
        <dbReference type="EMBL" id="BAT23524.1"/>
    </source>
</evidence>
<evidence type="ECO:0000256" key="1">
    <source>
        <dbReference type="ARBA" id="ARBA00004141"/>
    </source>
</evidence>
<gene>
    <name evidence="6" type="primary">wzx</name>
</gene>
<feature type="transmembrane region" description="Helical" evidence="5">
    <location>
        <begin position="111"/>
        <end position="135"/>
    </location>
</feature>
<evidence type="ECO:0000256" key="5">
    <source>
        <dbReference type="SAM" id="Phobius"/>
    </source>
</evidence>
<feature type="transmembrane region" description="Helical" evidence="5">
    <location>
        <begin position="293"/>
        <end position="319"/>
    </location>
</feature>
<keyword evidence="3 5" id="KW-1133">Transmembrane helix</keyword>
<accession>A0A0P0YQT9</accession>
<dbReference type="InterPro" id="IPR052556">
    <property type="entry name" value="PolySynth_Transporter"/>
</dbReference>
<feature type="transmembrane region" description="Helical" evidence="5">
    <location>
        <begin position="147"/>
        <end position="166"/>
    </location>
</feature>
<dbReference type="InterPro" id="IPR002797">
    <property type="entry name" value="Polysacc_synth"/>
</dbReference>
<protein>
    <submittedName>
        <fullName evidence="6">Flippase</fullName>
    </submittedName>
</protein>
<keyword evidence="2 5" id="KW-0812">Transmembrane</keyword>
<organism evidence="6">
    <name type="scientific">Klebsiella sp. 5758</name>
    <dbReference type="NCBI Taxonomy" id="1497805"/>
    <lineage>
        <taxon>Bacteria</taxon>
        <taxon>Pseudomonadati</taxon>
        <taxon>Pseudomonadota</taxon>
        <taxon>Gammaproteobacteria</taxon>
        <taxon>Enterobacterales</taxon>
        <taxon>Enterobacteriaceae</taxon>
        <taxon>Klebsiella/Raoultella group</taxon>
        <taxon>Klebsiella</taxon>
    </lineage>
</organism>
<proteinExistence type="predicted"/>
<feature type="transmembrane region" description="Helical" evidence="5">
    <location>
        <begin position="81"/>
        <end position="105"/>
    </location>
</feature>
<feature type="transmembrane region" description="Helical" evidence="5">
    <location>
        <begin position="172"/>
        <end position="195"/>
    </location>
</feature>
<feature type="transmembrane region" description="Helical" evidence="5">
    <location>
        <begin position="325"/>
        <end position="350"/>
    </location>
</feature>
<comment type="subcellular location">
    <subcellularLocation>
        <location evidence="1">Membrane</location>
        <topology evidence="1">Multi-pass membrane protein</topology>
    </subcellularLocation>
</comment>
<reference evidence="6" key="1">
    <citation type="submission" date="2014-04" db="EMBL/GenBank/DDBJ databases">
        <authorList>
            <person name="Harrison E."/>
        </authorList>
    </citation>
    <scope>NUCLEOTIDE SEQUENCE</scope>
    <source>
        <strain evidence="6">5758</strain>
    </source>
</reference>
<feature type="transmembrane region" description="Helical" evidence="5">
    <location>
        <begin position="45"/>
        <end position="69"/>
    </location>
</feature>
<dbReference type="PANTHER" id="PTHR43424:SF1">
    <property type="entry name" value="LOCUS PUTATIVE PROTEIN 1-RELATED"/>
    <property type="match status" value="1"/>
</dbReference>
<sequence>MKIFRFNKIALNAVWMMSEKIISIFGLIFVTSSVAKYVGPNLFGQIALSLSIFQIVQIIAQMGGGTIIFKRLSKNLNSGVLLLNATLYMRVLLYFVISIPVLVYYSYKSDYLSSIFIFATFISCFFSTLDVLAIYYDATLNSKINTCINVIGLFISLLLRWFIVLLDWEPVYLSIPIILTGFIPFVIRICIFSSIKKRVIFSKRKKIQYVKYLFKSGYNFVISDISVALYTRLSFFIISFFASKTEVGIYSVALALGNSWGFVNSSIISSFFTKIYSLKNEADSLIISAKLNLLIFVIGLIITIGTLIFAPYFLLWFYGPLYSDAYIPLVILCMSTTVAGLGGVATRYIVRHSGYSFLSKKMFFTLITSVLLSVPLVYFYGIVGAAIATFLTEFISLTLYNYFFKNRVIFDLHKSSVLFFLKVRT</sequence>
<reference evidence="6" key="2">
    <citation type="journal article" date="2015" name="Sci. Rep.">
        <title>Genetic analysis of capsular polysaccharide synthesis gene clusters in 79 capsular types of Klebsiella spp.</title>
        <authorList>
            <person name="Pan Y.J."/>
            <person name="Lin T.L."/>
            <person name="Chen C.T."/>
            <person name="Chen Y.Y."/>
            <person name="Hsieh P.F."/>
            <person name="Hsu C.R."/>
            <person name="Wu M.C."/>
            <person name="Wang J.T."/>
        </authorList>
    </citation>
    <scope>NUCLEOTIDE SEQUENCE</scope>
    <source>
        <strain evidence="6">5758</strain>
    </source>
</reference>
<dbReference type="PANTHER" id="PTHR43424">
    <property type="entry name" value="LOCUS PUTATIVE PROTEIN 1-RELATED"/>
    <property type="match status" value="1"/>
</dbReference>
<feature type="transmembrane region" description="Helical" evidence="5">
    <location>
        <begin position="386"/>
        <end position="404"/>
    </location>
</feature>
<dbReference type="GO" id="GO:0016020">
    <property type="term" value="C:membrane"/>
    <property type="evidence" value="ECO:0007669"/>
    <property type="project" value="UniProtKB-SubCell"/>
</dbReference>
<dbReference type="Pfam" id="PF01943">
    <property type="entry name" value="Polysacc_synt"/>
    <property type="match status" value="1"/>
</dbReference>